<dbReference type="Proteomes" id="UP000176723">
    <property type="component" value="Unassembled WGS sequence"/>
</dbReference>
<dbReference type="EMBL" id="MHCL01000003">
    <property type="protein sequence ID" value="OGY22431.1"/>
    <property type="molecule type" value="Genomic_DNA"/>
</dbReference>
<dbReference type="PANTHER" id="PTHR22946:SF9">
    <property type="entry name" value="POLYKETIDE TRANSFERASE AF380"/>
    <property type="match status" value="1"/>
</dbReference>
<keyword evidence="2" id="KW-1133">Transmembrane helix</keyword>
<dbReference type="SUPFAM" id="SSF53474">
    <property type="entry name" value="alpha/beta-Hydrolases"/>
    <property type="match status" value="1"/>
</dbReference>
<accession>A0A1G1W466</accession>
<evidence type="ECO:0000313" key="5">
    <source>
        <dbReference type="Proteomes" id="UP000176723"/>
    </source>
</evidence>
<feature type="transmembrane region" description="Helical" evidence="2">
    <location>
        <begin position="30"/>
        <end position="50"/>
    </location>
</feature>
<keyword evidence="2" id="KW-0812">Transmembrane</keyword>
<evidence type="ECO:0000256" key="2">
    <source>
        <dbReference type="SAM" id="Phobius"/>
    </source>
</evidence>
<dbReference type="Pfam" id="PF12146">
    <property type="entry name" value="Hydrolase_4"/>
    <property type="match status" value="1"/>
</dbReference>
<dbReference type="AlphaFoldDB" id="A0A1G1W466"/>
<dbReference type="InterPro" id="IPR050261">
    <property type="entry name" value="FrsA_esterase"/>
</dbReference>
<keyword evidence="2" id="KW-0472">Membrane</keyword>
<gene>
    <name evidence="4" type="ORF">A3A65_04730</name>
</gene>
<protein>
    <recommendedName>
        <fullName evidence="3">Serine aminopeptidase S33 domain-containing protein</fullName>
    </recommendedName>
</protein>
<proteinExistence type="predicted"/>
<dbReference type="STRING" id="1797593.A3A65_04730"/>
<reference evidence="4 5" key="1">
    <citation type="journal article" date="2016" name="Nat. Commun.">
        <title>Thousands of microbial genomes shed light on interconnected biogeochemical processes in an aquifer system.</title>
        <authorList>
            <person name="Anantharaman K."/>
            <person name="Brown C.T."/>
            <person name="Hug L.A."/>
            <person name="Sharon I."/>
            <person name="Castelle C.J."/>
            <person name="Probst A.J."/>
            <person name="Thomas B.C."/>
            <person name="Singh A."/>
            <person name="Wilkins M.J."/>
            <person name="Karaoz U."/>
            <person name="Brodie E.L."/>
            <person name="Williams K.H."/>
            <person name="Hubbard S.S."/>
            <person name="Banfield J.F."/>
        </authorList>
    </citation>
    <scope>NUCLEOTIDE SEQUENCE [LARGE SCALE GENOMIC DNA]</scope>
</reference>
<sequence length="388" mass="43357">MSVTSQAPDLQPEAFISPELHPIQKKKNRLVLIFGVILLAVLIGVAYLLMVRSELRNIHLPDIERRIAEVFPTPTETPFPFMELTMPYLRSRKYDSNLGDLELISENESYSSYLTSYESDGYRVNGMLTIPKGPVPRNPDGAAGFPAVVFVHGYIPPAQYRTLVNYTSYVDFLARRGLVVFKIDLRGHDQSEGDPGGSYYSGDYVIDTLNAVAAVKILKDPSTGFGPIVNTGRIGLWGHSMAGNVVFRSFVAMPEIHKVVIWAGAVYTYEDFSQYRISDASYQPPPADSQSRRKRDELFNLYGQFSTESEFWRKVPATNYLDGITGSVEVHHAADDPVVSIGYSRNLMSVLDQTGIPHELFEYQSGGHNLTGPSFTQAMQRSADFFKE</sequence>
<dbReference type="InterPro" id="IPR022742">
    <property type="entry name" value="Hydrolase_4"/>
</dbReference>
<feature type="domain" description="Serine aminopeptidase S33" evidence="3">
    <location>
        <begin position="147"/>
        <end position="268"/>
    </location>
</feature>
<dbReference type="GO" id="GO:0052689">
    <property type="term" value="F:carboxylic ester hydrolase activity"/>
    <property type="evidence" value="ECO:0007669"/>
    <property type="project" value="UniProtKB-ARBA"/>
</dbReference>
<name>A0A1G1W466_9BACT</name>
<evidence type="ECO:0000256" key="1">
    <source>
        <dbReference type="ARBA" id="ARBA00022801"/>
    </source>
</evidence>
<organism evidence="4 5">
    <name type="scientific">Candidatus Chisholmbacteria bacterium RIFCSPLOWO2_01_FULL_49_14</name>
    <dbReference type="NCBI Taxonomy" id="1797593"/>
    <lineage>
        <taxon>Bacteria</taxon>
        <taxon>Candidatus Chisholmiibacteriota</taxon>
    </lineage>
</organism>
<dbReference type="InterPro" id="IPR029058">
    <property type="entry name" value="AB_hydrolase_fold"/>
</dbReference>
<evidence type="ECO:0000259" key="3">
    <source>
        <dbReference type="Pfam" id="PF12146"/>
    </source>
</evidence>
<evidence type="ECO:0000313" key="4">
    <source>
        <dbReference type="EMBL" id="OGY22431.1"/>
    </source>
</evidence>
<keyword evidence="1" id="KW-0378">Hydrolase</keyword>
<dbReference type="PANTHER" id="PTHR22946">
    <property type="entry name" value="DIENELACTONE HYDROLASE DOMAIN-CONTAINING PROTEIN-RELATED"/>
    <property type="match status" value="1"/>
</dbReference>
<comment type="caution">
    <text evidence="4">The sequence shown here is derived from an EMBL/GenBank/DDBJ whole genome shotgun (WGS) entry which is preliminary data.</text>
</comment>
<dbReference type="Gene3D" id="3.40.50.1820">
    <property type="entry name" value="alpha/beta hydrolase"/>
    <property type="match status" value="1"/>
</dbReference>